<evidence type="ECO:0000313" key="6">
    <source>
        <dbReference type="Proteomes" id="UP000575083"/>
    </source>
</evidence>
<sequence>MASPPPQLTHRNLPLLFLQARESVFARFRPILHTVGLTEQQWRVVRALLDHGPLEPRQIGDICRLSSPSLAGILARMADLGLVLRERLEHDQRRVMVSVTPEGKALAAKLAPTIEATYRALEEEMGVEFIAQLYATLDAVIARLGEAPGGEDG</sequence>
<dbReference type="PANTHER" id="PTHR33164">
    <property type="entry name" value="TRANSCRIPTIONAL REGULATOR, MARR FAMILY"/>
    <property type="match status" value="1"/>
</dbReference>
<dbReference type="GO" id="GO:0003677">
    <property type="term" value="F:DNA binding"/>
    <property type="evidence" value="ECO:0007669"/>
    <property type="project" value="UniProtKB-KW"/>
</dbReference>
<dbReference type="Gene3D" id="1.10.10.10">
    <property type="entry name" value="Winged helix-like DNA-binding domain superfamily/Winged helix DNA-binding domain"/>
    <property type="match status" value="1"/>
</dbReference>
<dbReference type="InterPro" id="IPR036388">
    <property type="entry name" value="WH-like_DNA-bd_sf"/>
</dbReference>
<dbReference type="GO" id="GO:0006950">
    <property type="term" value="P:response to stress"/>
    <property type="evidence" value="ECO:0007669"/>
    <property type="project" value="TreeGrafter"/>
</dbReference>
<dbReference type="SMART" id="SM00347">
    <property type="entry name" value="HTH_MARR"/>
    <property type="match status" value="1"/>
</dbReference>
<dbReference type="AlphaFoldDB" id="A0A7X0PC24"/>
<dbReference type="GO" id="GO:0003700">
    <property type="term" value="F:DNA-binding transcription factor activity"/>
    <property type="evidence" value="ECO:0007669"/>
    <property type="project" value="InterPro"/>
</dbReference>
<gene>
    <name evidence="5" type="ORF">HNP48_001797</name>
</gene>
<accession>A0A7X0PC24</accession>
<dbReference type="NCBIfam" id="TIGR02337">
    <property type="entry name" value="HpaR"/>
    <property type="match status" value="1"/>
</dbReference>
<evidence type="ECO:0000256" key="3">
    <source>
        <dbReference type="ARBA" id="ARBA00023163"/>
    </source>
</evidence>
<dbReference type="PROSITE" id="PS01117">
    <property type="entry name" value="HTH_MARR_1"/>
    <property type="match status" value="1"/>
</dbReference>
<proteinExistence type="predicted"/>
<dbReference type="Proteomes" id="UP000575083">
    <property type="component" value="Unassembled WGS sequence"/>
</dbReference>
<organism evidence="5 6">
    <name type="scientific">Acidovorax soli</name>
    <dbReference type="NCBI Taxonomy" id="592050"/>
    <lineage>
        <taxon>Bacteria</taxon>
        <taxon>Pseudomonadati</taxon>
        <taxon>Pseudomonadota</taxon>
        <taxon>Betaproteobacteria</taxon>
        <taxon>Burkholderiales</taxon>
        <taxon>Comamonadaceae</taxon>
        <taxon>Acidovorax</taxon>
    </lineage>
</organism>
<evidence type="ECO:0000256" key="1">
    <source>
        <dbReference type="ARBA" id="ARBA00023015"/>
    </source>
</evidence>
<reference evidence="5 6" key="1">
    <citation type="submission" date="2020-08" db="EMBL/GenBank/DDBJ databases">
        <title>Functional genomics of gut bacteria from endangered species of beetles.</title>
        <authorList>
            <person name="Carlos-Shanley C."/>
        </authorList>
    </citation>
    <scope>NUCLEOTIDE SEQUENCE [LARGE SCALE GENOMIC DNA]</scope>
    <source>
        <strain evidence="5 6">S00198</strain>
    </source>
</reference>
<evidence type="ECO:0000256" key="2">
    <source>
        <dbReference type="ARBA" id="ARBA00023125"/>
    </source>
</evidence>
<evidence type="ECO:0000313" key="5">
    <source>
        <dbReference type="EMBL" id="MBB6559130.1"/>
    </source>
</evidence>
<dbReference type="EMBL" id="JACHLK010000003">
    <property type="protein sequence ID" value="MBB6559130.1"/>
    <property type="molecule type" value="Genomic_DNA"/>
</dbReference>
<keyword evidence="6" id="KW-1185">Reference proteome</keyword>
<dbReference type="InterPro" id="IPR036390">
    <property type="entry name" value="WH_DNA-bd_sf"/>
</dbReference>
<name>A0A7X0PC24_9BURK</name>
<keyword evidence="2" id="KW-0238">DNA-binding</keyword>
<dbReference type="InterPro" id="IPR039422">
    <property type="entry name" value="MarR/SlyA-like"/>
</dbReference>
<dbReference type="Pfam" id="PF12802">
    <property type="entry name" value="MarR_2"/>
    <property type="match status" value="1"/>
</dbReference>
<keyword evidence="3" id="KW-0804">Transcription</keyword>
<dbReference type="InterPro" id="IPR012712">
    <property type="entry name" value="HpaR/FarR"/>
</dbReference>
<dbReference type="GO" id="GO:0045892">
    <property type="term" value="P:negative regulation of DNA-templated transcription"/>
    <property type="evidence" value="ECO:0007669"/>
    <property type="project" value="InterPro"/>
</dbReference>
<dbReference type="PROSITE" id="PS50995">
    <property type="entry name" value="HTH_MARR_2"/>
    <property type="match status" value="1"/>
</dbReference>
<evidence type="ECO:0000259" key="4">
    <source>
        <dbReference type="PROSITE" id="PS50995"/>
    </source>
</evidence>
<dbReference type="PANTHER" id="PTHR33164:SF13">
    <property type="entry name" value="4-HYDROXYPHENYLACETATE CATABOLISM PROTEIN"/>
    <property type="match status" value="1"/>
</dbReference>
<dbReference type="SUPFAM" id="SSF46785">
    <property type="entry name" value="Winged helix' DNA-binding domain"/>
    <property type="match status" value="1"/>
</dbReference>
<dbReference type="InterPro" id="IPR023187">
    <property type="entry name" value="Tscrpt_reg_MarR-type_CS"/>
</dbReference>
<comment type="caution">
    <text evidence="5">The sequence shown here is derived from an EMBL/GenBank/DDBJ whole genome shotgun (WGS) entry which is preliminary data.</text>
</comment>
<keyword evidence="1" id="KW-0805">Transcription regulation</keyword>
<dbReference type="InterPro" id="IPR000835">
    <property type="entry name" value="HTH_MarR-typ"/>
</dbReference>
<feature type="domain" description="HTH marR-type" evidence="4">
    <location>
        <begin position="10"/>
        <end position="142"/>
    </location>
</feature>
<protein>
    <submittedName>
        <fullName evidence="5">Homoprotocatechuate degradation regulator HpaR</fullName>
    </submittedName>
</protein>
<dbReference type="RefSeq" id="WP_184856568.1">
    <property type="nucleotide sequence ID" value="NZ_JACHLK010000003.1"/>
</dbReference>